<keyword evidence="7" id="KW-0325">Glycoprotein</keyword>
<dbReference type="InterPro" id="IPR045874">
    <property type="entry name" value="LRK10/LRL21-25-like"/>
</dbReference>
<evidence type="ECO:0000256" key="2">
    <source>
        <dbReference type="ARBA" id="ARBA00022527"/>
    </source>
</evidence>
<comment type="subcellular location">
    <subcellularLocation>
        <location evidence="1">Membrane</location>
        <topology evidence="1">Single-pass type I membrane protein</topology>
    </subcellularLocation>
</comment>
<comment type="caution">
    <text evidence="8">The sequence shown here is derived from an EMBL/GenBank/DDBJ whole genome shotgun (WGS) entry which is preliminary data.</text>
</comment>
<dbReference type="Proteomes" id="UP000737018">
    <property type="component" value="Unassembled WGS sequence"/>
</dbReference>
<dbReference type="Gene3D" id="1.10.510.10">
    <property type="entry name" value="Transferase(Phosphotransferase) domain 1"/>
    <property type="match status" value="1"/>
</dbReference>
<keyword evidence="2" id="KW-0808">Transferase</keyword>
<keyword evidence="9" id="KW-1185">Reference proteome</keyword>
<accession>A0A8J4QJH0</accession>
<evidence type="ECO:0000256" key="6">
    <source>
        <dbReference type="ARBA" id="ARBA00023136"/>
    </source>
</evidence>
<name>A0A8J4QJH0_9ROSI</name>
<dbReference type="OrthoDB" id="1407010at2759"/>
<evidence type="ECO:0000256" key="5">
    <source>
        <dbReference type="ARBA" id="ARBA00022989"/>
    </source>
</evidence>
<evidence type="ECO:0000256" key="3">
    <source>
        <dbReference type="ARBA" id="ARBA00022692"/>
    </source>
</evidence>
<dbReference type="GO" id="GO:0004674">
    <property type="term" value="F:protein serine/threonine kinase activity"/>
    <property type="evidence" value="ECO:0007669"/>
    <property type="project" value="UniProtKB-KW"/>
</dbReference>
<evidence type="ECO:0000256" key="4">
    <source>
        <dbReference type="ARBA" id="ARBA00022729"/>
    </source>
</evidence>
<proteinExistence type="predicted"/>
<evidence type="ECO:0000256" key="1">
    <source>
        <dbReference type="ARBA" id="ARBA00004479"/>
    </source>
</evidence>
<organism evidence="8 9">
    <name type="scientific">Castanea mollissima</name>
    <name type="common">Chinese chestnut</name>
    <dbReference type="NCBI Taxonomy" id="60419"/>
    <lineage>
        <taxon>Eukaryota</taxon>
        <taxon>Viridiplantae</taxon>
        <taxon>Streptophyta</taxon>
        <taxon>Embryophyta</taxon>
        <taxon>Tracheophyta</taxon>
        <taxon>Spermatophyta</taxon>
        <taxon>Magnoliopsida</taxon>
        <taxon>eudicotyledons</taxon>
        <taxon>Gunneridae</taxon>
        <taxon>Pentapetalae</taxon>
        <taxon>rosids</taxon>
        <taxon>fabids</taxon>
        <taxon>Fagales</taxon>
        <taxon>Fagaceae</taxon>
        <taxon>Castanea</taxon>
    </lineage>
</organism>
<keyword evidence="3" id="KW-0812">Transmembrane</keyword>
<gene>
    <name evidence="8" type="ORF">CMV_021647</name>
</gene>
<keyword evidence="2" id="KW-0418">Kinase</keyword>
<sequence length="188" mass="21644">MSSAGDGGEANKVINIVVWSSREYMRFTKLVILVLIYLKRARNRRNNRNIRKRKNLDDSLPESQEWFPIWVWNKFKSGELGELTIVCGIDEKYRMTAERMMKVAFWCVQHRPESRPMMSSVVKMLEGAVEIPTSLNPFQHMLIVTPCTNAPSHPTNTDSTLDSEYSPQISFVGTTPVMRKFEIELATT</sequence>
<reference evidence="8" key="1">
    <citation type="submission" date="2020-03" db="EMBL/GenBank/DDBJ databases">
        <title>Castanea mollissima Vanexum genome sequencing.</title>
        <authorList>
            <person name="Staton M."/>
        </authorList>
    </citation>
    <scope>NUCLEOTIDE SEQUENCE</scope>
    <source>
        <tissue evidence="8">Leaf</tissue>
    </source>
</reference>
<evidence type="ECO:0000313" key="9">
    <source>
        <dbReference type="Proteomes" id="UP000737018"/>
    </source>
</evidence>
<evidence type="ECO:0000256" key="7">
    <source>
        <dbReference type="ARBA" id="ARBA00023180"/>
    </source>
</evidence>
<protein>
    <submittedName>
        <fullName evidence="8">Uncharacterized protein</fullName>
    </submittedName>
</protein>
<keyword evidence="4" id="KW-0732">Signal</keyword>
<dbReference type="PANTHER" id="PTHR27009">
    <property type="entry name" value="RUST RESISTANCE KINASE LR10-RELATED"/>
    <property type="match status" value="1"/>
</dbReference>
<evidence type="ECO:0000313" key="8">
    <source>
        <dbReference type="EMBL" id="KAF3952837.1"/>
    </source>
</evidence>
<keyword evidence="2" id="KW-0723">Serine/threonine-protein kinase</keyword>
<keyword evidence="6" id="KW-0472">Membrane</keyword>
<dbReference type="GO" id="GO:0016020">
    <property type="term" value="C:membrane"/>
    <property type="evidence" value="ECO:0007669"/>
    <property type="project" value="UniProtKB-SubCell"/>
</dbReference>
<dbReference type="AlphaFoldDB" id="A0A8J4QJH0"/>
<dbReference type="EMBL" id="JRKL02004332">
    <property type="protein sequence ID" value="KAF3952837.1"/>
    <property type="molecule type" value="Genomic_DNA"/>
</dbReference>
<keyword evidence="5" id="KW-1133">Transmembrane helix</keyword>